<comment type="pathway">
    <text evidence="1">Purine metabolism; IMP biosynthesis via de novo pathway; N(2)-formyl-N(1)-(5-phospho-D-ribosyl)glycinamide from N(1)-(5-phospho-D-ribosyl)glycinamide (10-formyl THF route): step 1/1.</text>
</comment>
<dbReference type="EC" id="2.1.2.2" evidence="2"/>
<evidence type="ECO:0000313" key="6">
    <source>
        <dbReference type="EMBL" id="MBZ0159563.1"/>
    </source>
</evidence>
<dbReference type="GO" id="GO:0005829">
    <property type="term" value="C:cytosol"/>
    <property type="evidence" value="ECO:0007669"/>
    <property type="project" value="TreeGrafter"/>
</dbReference>
<organism evidence="6 7">
    <name type="scientific">Candidatus Methylomirabilis tolerans</name>
    <dbReference type="NCBI Taxonomy" id="3123416"/>
    <lineage>
        <taxon>Bacteria</taxon>
        <taxon>Candidatus Methylomirabilota</taxon>
        <taxon>Candidatus Methylomirabilia</taxon>
        <taxon>Candidatus Methylomirabilales</taxon>
        <taxon>Candidatus Methylomirabilaceae</taxon>
        <taxon>Candidatus Methylomirabilis</taxon>
    </lineage>
</organism>
<proteinExistence type="predicted"/>
<dbReference type="Gene3D" id="3.40.50.12230">
    <property type="match status" value="1"/>
</dbReference>
<name>A0AAJ1AIB7_9BACT</name>
<dbReference type="InterPro" id="IPR002376">
    <property type="entry name" value="Formyl_transf_N"/>
</dbReference>
<keyword evidence="4" id="KW-0658">Purine biosynthesis</keyword>
<dbReference type="CDD" id="cd08369">
    <property type="entry name" value="FMT_core"/>
    <property type="match status" value="1"/>
</dbReference>
<dbReference type="Pfam" id="PF00551">
    <property type="entry name" value="Formyl_trans_N"/>
    <property type="match status" value="1"/>
</dbReference>
<evidence type="ECO:0000256" key="4">
    <source>
        <dbReference type="ARBA" id="ARBA00022755"/>
    </source>
</evidence>
<reference evidence="6 7" key="1">
    <citation type="journal article" date="2021" name="bioRxiv">
        <title>Unraveling nitrogen, sulfur and carbon metabolic pathways and microbial community transcriptional responses to substrate deprivation and toxicity stresses in a bioreactor mimicking anoxic brackish coastal sediment conditions.</title>
        <authorList>
            <person name="Martins P.D."/>
            <person name="Echeveste M.J."/>
            <person name="Arshad A."/>
            <person name="Kurth J."/>
            <person name="Ouboter H."/>
            <person name="Jetten M.S.M."/>
            <person name="Welte C.U."/>
        </authorList>
    </citation>
    <scope>NUCLEOTIDE SEQUENCE [LARGE SCALE GENOMIC DNA]</scope>
    <source>
        <strain evidence="6">MAG_38</strain>
    </source>
</reference>
<dbReference type="Proteomes" id="UP001197609">
    <property type="component" value="Unassembled WGS sequence"/>
</dbReference>
<protein>
    <recommendedName>
        <fullName evidence="2">phosphoribosylglycinamide formyltransferase 1</fullName>
        <ecNumber evidence="2">2.1.2.2</ecNumber>
    </recommendedName>
</protein>
<dbReference type="SUPFAM" id="SSF53328">
    <property type="entry name" value="Formyltransferase"/>
    <property type="match status" value="1"/>
</dbReference>
<dbReference type="PANTHER" id="PTHR43369">
    <property type="entry name" value="PHOSPHORIBOSYLGLYCINAMIDE FORMYLTRANSFERASE"/>
    <property type="match status" value="1"/>
</dbReference>
<keyword evidence="3" id="KW-0808">Transferase</keyword>
<comment type="caution">
    <text evidence="6">The sequence shown here is derived from an EMBL/GenBank/DDBJ whole genome shotgun (WGS) entry which is preliminary data.</text>
</comment>
<dbReference type="PANTHER" id="PTHR43369:SF2">
    <property type="entry name" value="PHOSPHORIBOSYLGLYCINAMIDE FORMYLTRANSFERASE"/>
    <property type="match status" value="1"/>
</dbReference>
<evidence type="ECO:0000259" key="5">
    <source>
        <dbReference type="Pfam" id="PF00551"/>
    </source>
</evidence>
<evidence type="ECO:0000256" key="2">
    <source>
        <dbReference type="ARBA" id="ARBA00012254"/>
    </source>
</evidence>
<evidence type="ECO:0000256" key="3">
    <source>
        <dbReference type="ARBA" id="ARBA00022679"/>
    </source>
</evidence>
<sequence>MAFAAGNMKSLFVITQHGADSVVDLLPTILAKTDLRVAGVAFLTWRPARPRQLGHTVLDRIRIYGIRAWAIRQVLGLWGRVRLPLRAYRLRATLKAHAIPWFTIDDVNDPKFLDHVRRLGPDCVLCIFALQRFGPELLSIPRIGCINLHLAHLPECRGLHSSFWNLYNGERESGVSIHFMNGRWDAGPIIAERRFPISPGETVHSLDRKKLEILPSLLSETLDALMEDRVIPREHDPQRGAYYSVPSYQALVCFRKERGGRWL</sequence>
<evidence type="ECO:0000256" key="1">
    <source>
        <dbReference type="ARBA" id="ARBA00005054"/>
    </source>
</evidence>
<dbReference type="GO" id="GO:0006189">
    <property type="term" value="P:'de novo' IMP biosynthetic process"/>
    <property type="evidence" value="ECO:0007669"/>
    <property type="project" value="TreeGrafter"/>
</dbReference>
<dbReference type="GO" id="GO:0004644">
    <property type="term" value="F:phosphoribosylglycinamide formyltransferase activity"/>
    <property type="evidence" value="ECO:0007669"/>
    <property type="project" value="UniProtKB-EC"/>
</dbReference>
<dbReference type="EMBL" id="JAIOIU010000062">
    <property type="protein sequence ID" value="MBZ0159563.1"/>
    <property type="molecule type" value="Genomic_DNA"/>
</dbReference>
<gene>
    <name evidence="6" type="ORF">K8G79_05440</name>
</gene>
<dbReference type="InterPro" id="IPR036477">
    <property type="entry name" value="Formyl_transf_N_sf"/>
</dbReference>
<accession>A0AAJ1AIB7</accession>
<feature type="domain" description="Formyl transferase N-terminal" evidence="5">
    <location>
        <begin position="105"/>
        <end position="220"/>
    </location>
</feature>
<evidence type="ECO:0000313" key="7">
    <source>
        <dbReference type="Proteomes" id="UP001197609"/>
    </source>
</evidence>
<dbReference type="AlphaFoldDB" id="A0AAJ1AIB7"/>